<gene>
    <name evidence="1" type="ORF">AMD01_04195</name>
</gene>
<dbReference type="STRING" id="284581.AMD01_04195"/>
<dbReference type="EMBL" id="LILC01000004">
    <property type="protein sequence ID" value="KOO48594.1"/>
    <property type="molecule type" value="Genomic_DNA"/>
</dbReference>
<dbReference type="PATRIC" id="fig|284581.3.peg.1631"/>
<evidence type="ECO:0008006" key="3">
    <source>
        <dbReference type="Google" id="ProtNLM"/>
    </source>
</evidence>
<evidence type="ECO:0000313" key="1">
    <source>
        <dbReference type="EMBL" id="KOO48594.1"/>
    </source>
</evidence>
<accession>A0A0M0LC11</accession>
<proteinExistence type="predicted"/>
<sequence length="376" mass="43055">MEWFPEHVIDREEECNPPGTVVVDVNIHSGEIVSIITVEDTSYTSLMEFQSFEEMVSQIETITDLTYGAHFKLKEEKDQTYRFQAYLDKILSPIGEIEVRLDENGRLLSYLKYGDFPSPSSHSQRSLLTKEECMGIIQQQIRLIHIPSLEEEAHILVYGLEEIYIVGEDRFLRPYNIVQHNGTIVDVHQVLTWDTPLQVPFEQGNVFFQDNISLDEVKQKATHPDLLPISDEQKQLCIAAVTDCLRQEFPNDSGKWEFARIERHNGYIHGILHPLASHDPHSVFKTKCTMIVNPETNKVMTYINNEVLMAPFKEFAAAPKAVVTKAEAREKLLSRIELKPCHIFNEEKGQYVLASLLDCDYGVHAVTGELLRLADI</sequence>
<dbReference type="Proteomes" id="UP000037558">
    <property type="component" value="Unassembled WGS sequence"/>
</dbReference>
<protein>
    <recommendedName>
        <fullName evidence="3">DUF4901 domain-containing protein</fullName>
    </recommendedName>
</protein>
<organism evidence="1 2">
    <name type="scientific">Priestia koreensis</name>
    <dbReference type="NCBI Taxonomy" id="284581"/>
    <lineage>
        <taxon>Bacteria</taxon>
        <taxon>Bacillati</taxon>
        <taxon>Bacillota</taxon>
        <taxon>Bacilli</taxon>
        <taxon>Bacillales</taxon>
        <taxon>Bacillaceae</taxon>
        <taxon>Priestia</taxon>
    </lineage>
</organism>
<dbReference type="OrthoDB" id="2431483at2"/>
<evidence type="ECO:0000313" key="2">
    <source>
        <dbReference type="Proteomes" id="UP000037558"/>
    </source>
</evidence>
<name>A0A0M0LC11_9BACI</name>
<reference evidence="2" key="1">
    <citation type="submission" date="2015-08" db="EMBL/GenBank/DDBJ databases">
        <title>Fjat-14210 dsm16467.</title>
        <authorList>
            <person name="Liu B."/>
            <person name="Wang J."/>
            <person name="Zhu Y."/>
            <person name="Liu G."/>
            <person name="Chen Q."/>
            <person name="Chen Z."/>
            <person name="Lan J."/>
            <person name="Che J."/>
            <person name="Ge C."/>
            <person name="Shi H."/>
            <person name="Pan Z."/>
            <person name="Liu X."/>
        </authorList>
    </citation>
    <scope>NUCLEOTIDE SEQUENCE [LARGE SCALE GENOMIC DNA]</scope>
    <source>
        <strain evidence="2">DSM 16467</strain>
    </source>
</reference>
<comment type="caution">
    <text evidence="1">The sequence shown here is derived from an EMBL/GenBank/DDBJ whole genome shotgun (WGS) entry which is preliminary data.</text>
</comment>
<dbReference type="RefSeq" id="WP_053400159.1">
    <property type="nucleotide sequence ID" value="NZ_LILC01000004.1"/>
</dbReference>
<keyword evidence="2" id="KW-1185">Reference proteome</keyword>
<dbReference type="AlphaFoldDB" id="A0A0M0LC11"/>